<feature type="compositionally biased region" description="Low complexity" evidence="1">
    <location>
        <begin position="202"/>
        <end position="219"/>
    </location>
</feature>
<dbReference type="AlphaFoldDB" id="A0A2S9QC85"/>
<protein>
    <recommendedName>
        <fullName evidence="5">Invasion associated locus B family protein</fullName>
    </recommendedName>
</protein>
<dbReference type="InterPro" id="IPR010642">
    <property type="entry name" value="Invasion_prot_B"/>
</dbReference>
<comment type="caution">
    <text evidence="3">The sequence shown here is derived from an EMBL/GenBank/DDBJ whole genome shotgun (WGS) entry which is preliminary data.</text>
</comment>
<feature type="chain" id="PRO_5015436321" description="Invasion associated locus B family protein" evidence="2">
    <location>
        <begin position="23"/>
        <end position="219"/>
    </location>
</feature>
<evidence type="ECO:0000256" key="2">
    <source>
        <dbReference type="SAM" id="SignalP"/>
    </source>
</evidence>
<name>A0A2S9QC85_9HYPH</name>
<reference evidence="3 4" key="1">
    <citation type="submission" date="2018-02" db="EMBL/GenBank/DDBJ databases">
        <title>Whole genome sequencing of endophytic bacterium.</title>
        <authorList>
            <person name="Eedara R."/>
            <person name="Podile A.R."/>
        </authorList>
    </citation>
    <scope>NUCLEOTIDE SEQUENCE [LARGE SCALE GENOMIC DNA]</scope>
    <source>
        <strain evidence="3 4">RP1T</strain>
    </source>
</reference>
<dbReference type="Pfam" id="PF06776">
    <property type="entry name" value="IalB"/>
    <property type="match status" value="1"/>
</dbReference>
<organism evidence="3 4">
    <name type="scientific">Labrys okinawensis</name>
    <dbReference type="NCBI Taxonomy" id="346911"/>
    <lineage>
        <taxon>Bacteria</taxon>
        <taxon>Pseudomonadati</taxon>
        <taxon>Pseudomonadota</taxon>
        <taxon>Alphaproteobacteria</taxon>
        <taxon>Hyphomicrobiales</taxon>
        <taxon>Xanthobacteraceae</taxon>
        <taxon>Labrys</taxon>
    </lineage>
</organism>
<dbReference type="InterPro" id="IPR038696">
    <property type="entry name" value="IalB_sf"/>
</dbReference>
<dbReference type="RefSeq" id="WP_105863182.1">
    <property type="nucleotide sequence ID" value="NZ_PUEJ01000005.1"/>
</dbReference>
<keyword evidence="4" id="KW-1185">Reference proteome</keyword>
<evidence type="ECO:0008006" key="5">
    <source>
        <dbReference type="Google" id="ProtNLM"/>
    </source>
</evidence>
<keyword evidence="2" id="KW-0732">Signal</keyword>
<feature type="signal peptide" evidence="2">
    <location>
        <begin position="1"/>
        <end position="22"/>
    </location>
</feature>
<dbReference type="Proteomes" id="UP000237682">
    <property type="component" value="Unassembled WGS sequence"/>
</dbReference>
<evidence type="ECO:0000313" key="4">
    <source>
        <dbReference type="Proteomes" id="UP000237682"/>
    </source>
</evidence>
<evidence type="ECO:0000256" key="1">
    <source>
        <dbReference type="SAM" id="MobiDB-lite"/>
    </source>
</evidence>
<dbReference type="EMBL" id="PUEJ01000005">
    <property type="protein sequence ID" value="PRH86959.1"/>
    <property type="molecule type" value="Genomic_DNA"/>
</dbReference>
<accession>A0A2S9QC85</accession>
<dbReference type="Gene3D" id="2.60.40.1880">
    <property type="entry name" value="Invasion associated locus B (IalB) protein"/>
    <property type="match status" value="1"/>
</dbReference>
<proteinExistence type="predicted"/>
<sequence>MRNSLIAGAAAALILSAGTALAQQQPQPAGQQPELPKFDQPEWTKICAKTPDGKDTCQTVRDLLAPTAAWMMTAQVGQEKGGKPKLTVIIPAGVVLPLGARVLVDDQTIDTAKYRICTGPSCIADMPLTDANVASLKKGKKLKVQAITFQGQPIALEIGLDGLGKALDAEGIDQAGYAAKQKAYGEKLQAIFQPLIDAQRKQQQQQGGAAPAAPAAPAQ</sequence>
<feature type="region of interest" description="Disordered" evidence="1">
    <location>
        <begin position="199"/>
        <end position="219"/>
    </location>
</feature>
<evidence type="ECO:0000313" key="3">
    <source>
        <dbReference type="EMBL" id="PRH86959.1"/>
    </source>
</evidence>
<dbReference type="OrthoDB" id="8017994at2"/>
<gene>
    <name evidence="3" type="ORF">C5L14_16890</name>
</gene>